<dbReference type="SUPFAM" id="SSF53474">
    <property type="entry name" value="alpha/beta-Hydrolases"/>
    <property type="match status" value="1"/>
</dbReference>
<dbReference type="Pfam" id="PF00561">
    <property type="entry name" value="Abhydrolase_1"/>
    <property type="match status" value="1"/>
</dbReference>
<dbReference type="InterPro" id="IPR050228">
    <property type="entry name" value="Carboxylesterase_BioH"/>
</dbReference>
<dbReference type="EMBL" id="VNKQ01000003">
    <property type="protein sequence ID" value="KAG0651859.1"/>
    <property type="molecule type" value="Genomic_DNA"/>
</dbReference>
<comment type="similarity">
    <text evidence="1">Belongs to the peptidase S33 family.</text>
</comment>
<keyword evidence="2" id="KW-0378">Hydrolase</keyword>
<dbReference type="PANTHER" id="PTHR43194:SF2">
    <property type="entry name" value="PEROXISOMAL MEMBRANE PROTEIN LPX1"/>
    <property type="match status" value="1"/>
</dbReference>
<dbReference type="InterPro" id="IPR029058">
    <property type="entry name" value="AB_hydrolase_fold"/>
</dbReference>
<name>A0A9P6VQP4_9HELO</name>
<dbReference type="Gene3D" id="3.40.50.1820">
    <property type="entry name" value="alpha/beta hydrolase"/>
    <property type="match status" value="1"/>
</dbReference>
<evidence type="ECO:0000256" key="2">
    <source>
        <dbReference type="ARBA" id="ARBA00022801"/>
    </source>
</evidence>
<dbReference type="AlphaFoldDB" id="A0A9P6VQP4"/>
<dbReference type="GO" id="GO:0008233">
    <property type="term" value="F:peptidase activity"/>
    <property type="evidence" value="ECO:0007669"/>
    <property type="project" value="InterPro"/>
</dbReference>
<feature type="domain" description="AB hydrolase-1" evidence="3">
    <location>
        <begin position="48"/>
        <end position="302"/>
    </location>
</feature>
<accession>A0A9P6VQP4</accession>
<evidence type="ECO:0000259" key="3">
    <source>
        <dbReference type="Pfam" id="PF00561"/>
    </source>
</evidence>
<evidence type="ECO:0000313" key="5">
    <source>
        <dbReference type="Proteomes" id="UP000785200"/>
    </source>
</evidence>
<evidence type="ECO:0000313" key="4">
    <source>
        <dbReference type="EMBL" id="KAG0651859.1"/>
    </source>
</evidence>
<proteinExistence type="inferred from homology"/>
<sequence length="317" mass="35388">MASGSPYPTLQPTKQGTIPFLIPGAGKECFTFYKIFGHLTATNKTPCVLVHGGPGLAHDYMLSYLPLFEKFGIPLVLYDQMGNGLSTHLPEKKGDEDFWTEELFHLELSNLMSALGLDESGYDLVGHSWGGMMGSTFAAKNPKGLRKLVLSNAPATMQSWIDAYNLYRSQLPQELQDALKRCEDSGTEQGDEYQGIMMNEFYKRHMMSLTPWPEEFLKAFEWAGKDDTVTSTMMGLSEFKVAGSTANWSAAEAVDKITVPTLVINGKDEGASDESIRPFVEGIKGAKWVKFEKSAHMPVYEERERYFDVLNDFLEGK</sequence>
<comment type="caution">
    <text evidence="4">The sequence shown here is derived from an EMBL/GenBank/DDBJ whole genome shotgun (WGS) entry which is preliminary data.</text>
</comment>
<dbReference type="OrthoDB" id="190201at2759"/>
<evidence type="ECO:0000256" key="1">
    <source>
        <dbReference type="ARBA" id="ARBA00010088"/>
    </source>
</evidence>
<protein>
    <submittedName>
        <fullName evidence="4">L-amino acid amidase</fullName>
    </submittedName>
</protein>
<reference evidence="4" key="1">
    <citation type="submission" date="2019-07" db="EMBL/GenBank/DDBJ databases">
        <title>Hyphodiscus hymeniophilus genome sequencing and assembly.</title>
        <authorList>
            <person name="Kramer G."/>
            <person name="Nodwell J."/>
        </authorList>
    </citation>
    <scope>NUCLEOTIDE SEQUENCE</scope>
    <source>
        <strain evidence="4">ATCC 34498</strain>
    </source>
</reference>
<dbReference type="PRINTS" id="PR00793">
    <property type="entry name" value="PROAMNOPTASE"/>
</dbReference>
<dbReference type="NCBIfam" id="TIGR01250">
    <property type="entry name" value="pro_imino_pep_2"/>
    <property type="match status" value="1"/>
</dbReference>
<gene>
    <name evidence="4" type="ORF">D0Z07_0801</name>
</gene>
<organism evidence="4 5">
    <name type="scientific">Hyphodiscus hymeniophilus</name>
    <dbReference type="NCBI Taxonomy" id="353542"/>
    <lineage>
        <taxon>Eukaryota</taxon>
        <taxon>Fungi</taxon>
        <taxon>Dikarya</taxon>
        <taxon>Ascomycota</taxon>
        <taxon>Pezizomycotina</taxon>
        <taxon>Leotiomycetes</taxon>
        <taxon>Helotiales</taxon>
        <taxon>Hyphodiscaceae</taxon>
        <taxon>Hyphodiscus</taxon>
    </lineage>
</organism>
<dbReference type="InterPro" id="IPR000073">
    <property type="entry name" value="AB_hydrolase_1"/>
</dbReference>
<dbReference type="PANTHER" id="PTHR43194">
    <property type="entry name" value="HYDROLASE ALPHA/BETA FOLD FAMILY"/>
    <property type="match status" value="1"/>
</dbReference>
<keyword evidence="5" id="KW-1185">Reference proteome</keyword>
<dbReference type="PIRSF" id="PIRSF005539">
    <property type="entry name" value="Pept_S33_TRI_F1"/>
    <property type="match status" value="1"/>
</dbReference>
<dbReference type="Proteomes" id="UP000785200">
    <property type="component" value="Unassembled WGS sequence"/>
</dbReference>
<dbReference type="InterPro" id="IPR005945">
    <property type="entry name" value="Pro_imino_pep"/>
</dbReference>
<dbReference type="GO" id="GO:0006508">
    <property type="term" value="P:proteolysis"/>
    <property type="evidence" value="ECO:0007669"/>
    <property type="project" value="InterPro"/>
</dbReference>
<dbReference type="InterPro" id="IPR002410">
    <property type="entry name" value="Peptidase_S33"/>
</dbReference>